<dbReference type="Gramene" id="PHT86278">
    <property type="protein sequence ID" value="PHT86278"/>
    <property type="gene ID" value="T459_08384"/>
</dbReference>
<accession>A0A2G2ZWD2</accession>
<evidence type="ECO:0000256" key="3">
    <source>
        <dbReference type="ARBA" id="ARBA00022801"/>
    </source>
</evidence>
<feature type="domain" description="Ubiquitin-like protease family profile" evidence="5">
    <location>
        <begin position="27"/>
        <end position="116"/>
    </location>
</feature>
<keyword evidence="7" id="KW-1185">Reference proteome</keyword>
<keyword evidence="3" id="KW-0378">Hydrolase</keyword>
<dbReference type="PANTHER" id="PTHR31470:SF46">
    <property type="entry name" value="ULP1 PROTEASE FAMILY, C-TERMINAL CATALYTIC DOMAIN CONTAINING PROTEIN"/>
    <property type="match status" value="1"/>
</dbReference>
<sequence>MNYYHVDVDKKLPNQDAFARTNEVSQIEKSLIDTIKGLSTPVGQPWHLVNEVVVLINYEGVFHWVLAVIALKKRCIHMYNLMYSLQNRAQTSEVQKLAIMLPTYLQYSMFFEKKVPTDWAALESHKEKI</sequence>
<evidence type="ECO:0000313" key="6">
    <source>
        <dbReference type="EMBL" id="PHT86278.1"/>
    </source>
</evidence>
<dbReference type="InterPro" id="IPR003653">
    <property type="entry name" value="Peptidase_C48_C"/>
</dbReference>
<keyword evidence="4" id="KW-0472">Membrane</keyword>
<evidence type="ECO:0000259" key="5">
    <source>
        <dbReference type="Pfam" id="PF02902"/>
    </source>
</evidence>
<comment type="caution">
    <text evidence="6">The sequence shown here is derived from an EMBL/GenBank/DDBJ whole genome shotgun (WGS) entry which is preliminary data.</text>
</comment>
<dbReference type="SUPFAM" id="SSF54001">
    <property type="entry name" value="Cysteine proteinases"/>
    <property type="match status" value="1"/>
</dbReference>
<comment type="similarity">
    <text evidence="1">Belongs to the peptidase C48 family.</text>
</comment>
<proteinExistence type="inferred from homology"/>
<keyword evidence="4" id="KW-0812">Transmembrane</keyword>
<dbReference type="GO" id="GO:0008234">
    <property type="term" value="F:cysteine-type peptidase activity"/>
    <property type="evidence" value="ECO:0007669"/>
    <property type="project" value="InterPro"/>
</dbReference>
<keyword evidence="4" id="KW-1133">Transmembrane helix</keyword>
<dbReference type="Pfam" id="PF02902">
    <property type="entry name" value="Peptidase_C48"/>
    <property type="match status" value="1"/>
</dbReference>
<dbReference type="Gene3D" id="3.40.395.10">
    <property type="entry name" value="Adenoviral Proteinase, Chain A"/>
    <property type="match status" value="1"/>
</dbReference>
<dbReference type="EMBL" id="AYRZ02000003">
    <property type="protein sequence ID" value="PHT86278.1"/>
    <property type="molecule type" value="Genomic_DNA"/>
</dbReference>
<dbReference type="Proteomes" id="UP000222542">
    <property type="component" value="Unassembled WGS sequence"/>
</dbReference>
<dbReference type="PANTHER" id="PTHR31470">
    <property type="entry name" value="CYSTEINE PROTEINASES SUPERFAMILY PROTEIN-RELATED-RELATED"/>
    <property type="match status" value="1"/>
</dbReference>
<reference evidence="6 7" key="1">
    <citation type="journal article" date="2014" name="Nat. Genet.">
        <title>Genome sequence of the hot pepper provides insights into the evolution of pungency in Capsicum species.</title>
        <authorList>
            <person name="Kim S."/>
            <person name="Park M."/>
            <person name="Yeom S.I."/>
            <person name="Kim Y.M."/>
            <person name="Lee J.M."/>
            <person name="Lee H.A."/>
            <person name="Seo E."/>
            <person name="Choi J."/>
            <person name="Cheong K."/>
            <person name="Kim K.T."/>
            <person name="Jung K."/>
            <person name="Lee G.W."/>
            <person name="Oh S.K."/>
            <person name="Bae C."/>
            <person name="Kim S.B."/>
            <person name="Lee H.Y."/>
            <person name="Kim S.Y."/>
            <person name="Kim M.S."/>
            <person name="Kang B.C."/>
            <person name="Jo Y.D."/>
            <person name="Yang H.B."/>
            <person name="Jeong H.J."/>
            <person name="Kang W.H."/>
            <person name="Kwon J.K."/>
            <person name="Shin C."/>
            <person name="Lim J.Y."/>
            <person name="Park J.H."/>
            <person name="Huh J.H."/>
            <person name="Kim J.S."/>
            <person name="Kim B.D."/>
            <person name="Cohen O."/>
            <person name="Paran I."/>
            <person name="Suh M.C."/>
            <person name="Lee S.B."/>
            <person name="Kim Y.K."/>
            <person name="Shin Y."/>
            <person name="Noh S.J."/>
            <person name="Park J."/>
            <person name="Seo Y.S."/>
            <person name="Kwon S.Y."/>
            <person name="Kim H.A."/>
            <person name="Park J.M."/>
            <person name="Kim H.J."/>
            <person name="Choi S.B."/>
            <person name="Bosland P.W."/>
            <person name="Reeves G."/>
            <person name="Jo S.H."/>
            <person name="Lee B.W."/>
            <person name="Cho H.T."/>
            <person name="Choi H.S."/>
            <person name="Lee M.S."/>
            <person name="Yu Y."/>
            <person name="Do Choi Y."/>
            <person name="Park B.S."/>
            <person name="van Deynze A."/>
            <person name="Ashrafi H."/>
            <person name="Hill T."/>
            <person name="Kim W.T."/>
            <person name="Pai H.S."/>
            <person name="Ahn H.K."/>
            <person name="Yeam I."/>
            <person name="Giovannoni J.J."/>
            <person name="Rose J.K."/>
            <person name="Sorensen I."/>
            <person name="Lee S.J."/>
            <person name="Kim R.W."/>
            <person name="Choi I.Y."/>
            <person name="Choi B.S."/>
            <person name="Lim J.S."/>
            <person name="Lee Y.H."/>
            <person name="Choi D."/>
        </authorList>
    </citation>
    <scope>NUCLEOTIDE SEQUENCE [LARGE SCALE GENOMIC DNA]</scope>
    <source>
        <strain evidence="7">cv. CM334</strain>
    </source>
</reference>
<name>A0A2G2ZWD2_CAPAN</name>
<evidence type="ECO:0000256" key="4">
    <source>
        <dbReference type="SAM" id="Phobius"/>
    </source>
</evidence>
<keyword evidence="2" id="KW-0645">Protease</keyword>
<feature type="transmembrane region" description="Helical" evidence="4">
    <location>
        <begin position="52"/>
        <end position="71"/>
    </location>
</feature>
<evidence type="ECO:0000256" key="2">
    <source>
        <dbReference type="ARBA" id="ARBA00022670"/>
    </source>
</evidence>
<dbReference type="AlphaFoldDB" id="A0A2G2ZWD2"/>
<gene>
    <name evidence="6" type="ORF">T459_08384</name>
</gene>
<reference evidence="6 7" key="2">
    <citation type="journal article" date="2017" name="Genome Biol.">
        <title>New reference genome sequences of hot pepper reveal the massive evolution of plant disease-resistance genes by retroduplication.</title>
        <authorList>
            <person name="Kim S."/>
            <person name="Park J."/>
            <person name="Yeom S.I."/>
            <person name="Kim Y.M."/>
            <person name="Seo E."/>
            <person name="Kim K.T."/>
            <person name="Kim M.S."/>
            <person name="Lee J.M."/>
            <person name="Cheong K."/>
            <person name="Shin H.S."/>
            <person name="Kim S.B."/>
            <person name="Han K."/>
            <person name="Lee J."/>
            <person name="Park M."/>
            <person name="Lee H.A."/>
            <person name="Lee H.Y."/>
            <person name="Lee Y."/>
            <person name="Oh S."/>
            <person name="Lee J.H."/>
            <person name="Choi E."/>
            <person name="Choi E."/>
            <person name="Lee S.E."/>
            <person name="Jeon J."/>
            <person name="Kim H."/>
            <person name="Choi G."/>
            <person name="Song H."/>
            <person name="Lee J."/>
            <person name="Lee S.C."/>
            <person name="Kwon J.K."/>
            <person name="Lee H.Y."/>
            <person name="Koo N."/>
            <person name="Hong Y."/>
            <person name="Kim R.W."/>
            <person name="Kang W.H."/>
            <person name="Huh J.H."/>
            <person name="Kang B.C."/>
            <person name="Yang T.J."/>
            <person name="Lee Y.H."/>
            <person name="Bennetzen J.L."/>
            <person name="Choi D."/>
        </authorList>
    </citation>
    <scope>NUCLEOTIDE SEQUENCE [LARGE SCALE GENOMIC DNA]</scope>
    <source>
        <strain evidence="7">cv. CM334</strain>
    </source>
</reference>
<evidence type="ECO:0000256" key="1">
    <source>
        <dbReference type="ARBA" id="ARBA00005234"/>
    </source>
</evidence>
<dbReference type="InterPro" id="IPR038765">
    <property type="entry name" value="Papain-like_cys_pep_sf"/>
</dbReference>
<protein>
    <recommendedName>
        <fullName evidence="5">Ubiquitin-like protease family profile domain-containing protein</fullName>
    </recommendedName>
</protein>
<organism evidence="6 7">
    <name type="scientific">Capsicum annuum</name>
    <name type="common">Capsicum pepper</name>
    <dbReference type="NCBI Taxonomy" id="4072"/>
    <lineage>
        <taxon>Eukaryota</taxon>
        <taxon>Viridiplantae</taxon>
        <taxon>Streptophyta</taxon>
        <taxon>Embryophyta</taxon>
        <taxon>Tracheophyta</taxon>
        <taxon>Spermatophyta</taxon>
        <taxon>Magnoliopsida</taxon>
        <taxon>eudicotyledons</taxon>
        <taxon>Gunneridae</taxon>
        <taxon>Pentapetalae</taxon>
        <taxon>asterids</taxon>
        <taxon>lamiids</taxon>
        <taxon>Solanales</taxon>
        <taxon>Solanaceae</taxon>
        <taxon>Solanoideae</taxon>
        <taxon>Capsiceae</taxon>
        <taxon>Capsicum</taxon>
    </lineage>
</organism>
<dbReference type="GO" id="GO:0006508">
    <property type="term" value="P:proteolysis"/>
    <property type="evidence" value="ECO:0007669"/>
    <property type="project" value="UniProtKB-KW"/>
</dbReference>
<evidence type="ECO:0000313" key="7">
    <source>
        <dbReference type="Proteomes" id="UP000222542"/>
    </source>
</evidence>